<dbReference type="AlphaFoldDB" id="A0A235BVM8"/>
<name>A0A235BVM8_UNCW3</name>
<dbReference type="SMART" id="SM01390">
    <property type="entry name" value="Ribosomal_S4"/>
    <property type="match status" value="1"/>
</dbReference>
<dbReference type="HAMAP" id="MF_01306_B">
    <property type="entry name" value="Ribosomal_uS4_B"/>
    <property type="match status" value="1"/>
</dbReference>
<dbReference type="NCBIfam" id="NF003717">
    <property type="entry name" value="PRK05327.1"/>
    <property type="match status" value="1"/>
</dbReference>
<evidence type="ECO:0000256" key="4">
    <source>
        <dbReference type="ARBA" id="ARBA00022980"/>
    </source>
</evidence>
<comment type="caution">
    <text evidence="11">The sequence shown here is derived from an EMBL/GenBank/DDBJ whole genome shotgun (WGS) entry which is preliminary data.</text>
</comment>
<dbReference type="SUPFAM" id="SSF55174">
    <property type="entry name" value="Alpha-L RNA-binding motif"/>
    <property type="match status" value="1"/>
</dbReference>
<dbReference type="FunFam" id="3.10.290.10:FF:000001">
    <property type="entry name" value="30S ribosomal protein S4"/>
    <property type="match status" value="1"/>
</dbReference>
<comment type="function">
    <text evidence="7">With S5 and S12 plays an important role in translational accuracy.</text>
</comment>
<dbReference type="InterPro" id="IPR022801">
    <property type="entry name" value="Ribosomal_uS4"/>
</dbReference>
<dbReference type="GO" id="GO:0019843">
    <property type="term" value="F:rRNA binding"/>
    <property type="evidence" value="ECO:0007669"/>
    <property type="project" value="UniProtKB-UniRule"/>
</dbReference>
<evidence type="ECO:0000259" key="10">
    <source>
        <dbReference type="SMART" id="SM01390"/>
    </source>
</evidence>
<evidence type="ECO:0000256" key="7">
    <source>
        <dbReference type="HAMAP-Rule" id="MF_01306"/>
    </source>
</evidence>
<dbReference type="GO" id="GO:0042274">
    <property type="term" value="P:ribosomal small subunit biogenesis"/>
    <property type="evidence" value="ECO:0007669"/>
    <property type="project" value="TreeGrafter"/>
</dbReference>
<comment type="similarity">
    <text evidence="1 7 8">Belongs to the universal ribosomal protein uS4 family.</text>
</comment>
<dbReference type="EMBL" id="NOZQ01000084">
    <property type="protein sequence ID" value="OYD16139.1"/>
    <property type="molecule type" value="Genomic_DNA"/>
</dbReference>
<evidence type="ECO:0000256" key="5">
    <source>
        <dbReference type="ARBA" id="ARBA00023274"/>
    </source>
</evidence>
<proteinExistence type="inferred from homology"/>
<protein>
    <recommendedName>
        <fullName evidence="6 7">Small ribosomal subunit protein uS4</fullName>
    </recommendedName>
</protein>
<dbReference type="Gene3D" id="1.10.1050.10">
    <property type="entry name" value="Ribosomal Protein S4 Delta 41, Chain A, domain 1"/>
    <property type="match status" value="1"/>
</dbReference>
<evidence type="ECO:0000313" key="11">
    <source>
        <dbReference type="EMBL" id="OYD16139.1"/>
    </source>
</evidence>
<comment type="function">
    <text evidence="7">One of the primary rRNA binding proteins, it binds directly to 16S rRNA where it nucleates assembly of the body of the 30S subunit.</text>
</comment>
<dbReference type="Pfam" id="PF00163">
    <property type="entry name" value="Ribosomal_S4"/>
    <property type="match status" value="1"/>
</dbReference>
<dbReference type="NCBIfam" id="TIGR01017">
    <property type="entry name" value="rpsD_bact"/>
    <property type="match status" value="1"/>
</dbReference>
<dbReference type="PANTHER" id="PTHR11831:SF4">
    <property type="entry name" value="SMALL RIBOSOMAL SUBUNIT PROTEIN US4M"/>
    <property type="match status" value="1"/>
</dbReference>
<organism evidence="11 12">
    <name type="scientific">candidate division WOR-3 bacterium JGI_Cruoil_03_44_89</name>
    <dbReference type="NCBI Taxonomy" id="1973748"/>
    <lineage>
        <taxon>Bacteria</taxon>
        <taxon>Bacteria division WOR-3</taxon>
    </lineage>
</organism>
<evidence type="ECO:0000256" key="8">
    <source>
        <dbReference type="RuleBase" id="RU003699"/>
    </source>
</evidence>
<dbReference type="InterPro" id="IPR036986">
    <property type="entry name" value="S4_RNA-bd_sf"/>
</dbReference>
<dbReference type="InterPro" id="IPR018079">
    <property type="entry name" value="Ribosomal_uS4_CS"/>
</dbReference>
<keyword evidence="4 7" id="KW-0689">Ribosomal protein</keyword>
<dbReference type="Proteomes" id="UP000215215">
    <property type="component" value="Unassembled WGS sequence"/>
</dbReference>
<evidence type="ECO:0000259" key="9">
    <source>
        <dbReference type="SMART" id="SM00363"/>
    </source>
</evidence>
<dbReference type="InterPro" id="IPR002942">
    <property type="entry name" value="S4_RNA-bd"/>
</dbReference>
<dbReference type="SMART" id="SM00363">
    <property type="entry name" value="S4"/>
    <property type="match status" value="1"/>
</dbReference>
<evidence type="ECO:0000256" key="3">
    <source>
        <dbReference type="ARBA" id="ARBA00022884"/>
    </source>
</evidence>
<dbReference type="PROSITE" id="PS50889">
    <property type="entry name" value="S4"/>
    <property type="match status" value="1"/>
</dbReference>
<keyword evidence="2 7" id="KW-0699">rRNA-binding</keyword>
<comment type="subunit">
    <text evidence="7">Part of the 30S ribosomal subunit. Contacts protein S5. The interaction surface between S4 and S5 is involved in control of translational fidelity.</text>
</comment>
<dbReference type="Gene3D" id="3.10.290.10">
    <property type="entry name" value="RNA-binding S4 domain"/>
    <property type="match status" value="1"/>
</dbReference>
<evidence type="ECO:0000256" key="6">
    <source>
        <dbReference type="ARBA" id="ARBA00035254"/>
    </source>
</evidence>
<dbReference type="GO" id="GO:0015935">
    <property type="term" value="C:small ribosomal subunit"/>
    <property type="evidence" value="ECO:0007669"/>
    <property type="project" value="InterPro"/>
</dbReference>
<dbReference type="CDD" id="cd00165">
    <property type="entry name" value="S4"/>
    <property type="match status" value="1"/>
</dbReference>
<dbReference type="PANTHER" id="PTHR11831">
    <property type="entry name" value="30S 40S RIBOSOMAL PROTEIN"/>
    <property type="match status" value="1"/>
</dbReference>
<evidence type="ECO:0000313" key="12">
    <source>
        <dbReference type="Proteomes" id="UP000215215"/>
    </source>
</evidence>
<evidence type="ECO:0000256" key="2">
    <source>
        <dbReference type="ARBA" id="ARBA00022730"/>
    </source>
</evidence>
<evidence type="ECO:0000256" key="1">
    <source>
        <dbReference type="ARBA" id="ARBA00007465"/>
    </source>
</evidence>
<dbReference type="InterPro" id="IPR005709">
    <property type="entry name" value="Ribosomal_uS4_bac-type"/>
</dbReference>
<dbReference type="GO" id="GO:0006412">
    <property type="term" value="P:translation"/>
    <property type="evidence" value="ECO:0007669"/>
    <property type="project" value="UniProtKB-UniRule"/>
</dbReference>
<dbReference type="InterPro" id="IPR001912">
    <property type="entry name" value="Ribosomal_uS4_N"/>
</dbReference>
<keyword evidence="5 7" id="KW-0687">Ribonucleoprotein</keyword>
<accession>A0A235BVM8</accession>
<dbReference type="GO" id="GO:0003735">
    <property type="term" value="F:structural constituent of ribosome"/>
    <property type="evidence" value="ECO:0007669"/>
    <property type="project" value="InterPro"/>
</dbReference>
<keyword evidence="3 7" id="KW-0694">RNA-binding</keyword>
<gene>
    <name evidence="7" type="primary">rpsD</name>
    <name evidence="11" type="ORF">CH333_04115</name>
</gene>
<dbReference type="PROSITE" id="PS00632">
    <property type="entry name" value="RIBOSOMAL_S4"/>
    <property type="match status" value="1"/>
</dbReference>
<reference evidence="11 12" key="1">
    <citation type="submission" date="2017-07" db="EMBL/GenBank/DDBJ databases">
        <title>Recovery of genomes from metagenomes via a dereplication, aggregation, and scoring strategy.</title>
        <authorList>
            <person name="Sieber C.M."/>
            <person name="Probst A.J."/>
            <person name="Sharrar A."/>
            <person name="Thomas B.C."/>
            <person name="Hess M."/>
            <person name="Tringe S.G."/>
            <person name="Banfield J.F."/>
        </authorList>
    </citation>
    <scope>NUCLEOTIDE SEQUENCE [LARGE SCALE GENOMIC DNA]</scope>
    <source>
        <strain evidence="11">JGI_Cruoil_03_44_89</strain>
    </source>
</reference>
<feature type="domain" description="Small ribosomal subunit protein uS4 N-terminal" evidence="10">
    <location>
        <begin position="3"/>
        <end position="98"/>
    </location>
</feature>
<sequence length="206" mass="24352">MAVYHGPVCRLCRREGKKLFLKGKRCSSAKCAIERKRKRPGELGKGYMRKETDYGRHLREKQRVKRMYRLTEHQFRNCFERASRKKGVTGEELLRELELRLDNVIYRTGLGRSRMEARQLVTHGHFMVNNRRVDIPSYVLGVADIITPRKSKVPARIEDALLMKVTPPRWISFDRKSLKIEIADLPRRDDVQEEIEERLIVELYSK</sequence>
<feature type="domain" description="RNA-binding S4" evidence="9">
    <location>
        <begin position="99"/>
        <end position="162"/>
    </location>
</feature>
<dbReference type="Pfam" id="PF01479">
    <property type="entry name" value="S4"/>
    <property type="match status" value="1"/>
</dbReference>